<evidence type="ECO:0000259" key="5">
    <source>
        <dbReference type="PROSITE" id="PS51206"/>
    </source>
</evidence>
<keyword evidence="2" id="KW-0378">Hydrolase</keyword>
<dbReference type="InterPro" id="IPR036388">
    <property type="entry name" value="WH-like_DNA-bd_sf"/>
</dbReference>
<dbReference type="SMART" id="SM00885">
    <property type="entry name" value="D5_N"/>
    <property type="match status" value="1"/>
</dbReference>
<dbReference type="InterPro" id="IPR034154">
    <property type="entry name" value="TOPRIM_DnaG/twinkle"/>
</dbReference>
<dbReference type="OrthoDB" id="288091at2"/>
<dbReference type="SUPFAM" id="SSF52540">
    <property type="entry name" value="P-loop containing nucleoside triphosphate hydrolases"/>
    <property type="match status" value="1"/>
</dbReference>
<evidence type="ECO:0000256" key="1">
    <source>
        <dbReference type="ARBA" id="ARBA00022741"/>
    </source>
</evidence>
<evidence type="ECO:0000256" key="4">
    <source>
        <dbReference type="ARBA" id="ARBA00022840"/>
    </source>
</evidence>
<dbReference type="GO" id="GO:0004386">
    <property type="term" value="F:helicase activity"/>
    <property type="evidence" value="ECO:0007669"/>
    <property type="project" value="UniProtKB-KW"/>
</dbReference>
<dbReference type="CDD" id="cd01029">
    <property type="entry name" value="TOPRIM_primases"/>
    <property type="match status" value="1"/>
</dbReference>
<keyword evidence="4" id="KW-0067">ATP-binding</keyword>
<proteinExistence type="predicted"/>
<dbReference type="GO" id="GO:0016787">
    <property type="term" value="F:hydrolase activity"/>
    <property type="evidence" value="ECO:0007669"/>
    <property type="project" value="UniProtKB-KW"/>
</dbReference>
<dbReference type="Pfam" id="PF08706">
    <property type="entry name" value="D5_N"/>
    <property type="match status" value="1"/>
</dbReference>
<dbReference type="InterPro" id="IPR006500">
    <property type="entry name" value="Helicase_put_C_phage/plasmid"/>
</dbReference>
<keyword evidence="1" id="KW-0547">Nucleotide-binding</keyword>
<dbReference type="Pfam" id="PF19263">
    <property type="entry name" value="DUF5906"/>
    <property type="match status" value="1"/>
</dbReference>
<dbReference type="PROSITE" id="PS51206">
    <property type="entry name" value="SF3_HELICASE_1"/>
    <property type="match status" value="1"/>
</dbReference>
<protein>
    <submittedName>
        <fullName evidence="6">Primase</fullName>
    </submittedName>
</protein>
<dbReference type="Gene3D" id="3.40.50.300">
    <property type="entry name" value="P-loop containing nucleotide triphosphate hydrolases"/>
    <property type="match status" value="1"/>
</dbReference>
<evidence type="ECO:0000256" key="3">
    <source>
        <dbReference type="ARBA" id="ARBA00022806"/>
    </source>
</evidence>
<reference evidence="6 7" key="1">
    <citation type="submission" date="2019-08" db="EMBL/GenBank/DDBJ databases">
        <title>Complete genome sequence of Candidatus Uab amorphum.</title>
        <authorList>
            <person name="Shiratori T."/>
            <person name="Suzuki S."/>
            <person name="Kakizawa Y."/>
            <person name="Ishida K."/>
        </authorList>
    </citation>
    <scope>NUCLEOTIDE SEQUENCE [LARGE SCALE GENOMIC DNA]</scope>
    <source>
        <strain evidence="6 7">SRT547</strain>
    </source>
</reference>
<dbReference type="EMBL" id="AP019860">
    <property type="protein sequence ID" value="BBM84455.1"/>
    <property type="molecule type" value="Genomic_DNA"/>
</dbReference>
<dbReference type="Pfam" id="PF03288">
    <property type="entry name" value="Pox_D5"/>
    <property type="match status" value="1"/>
</dbReference>
<dbReference type="Pfam" id="PF12965">
    <property type="entry name" value="DUF3854"/>
    <property type="match status" value="1"/>
</dbReference>
<dbReference type="PANTHER" id="PTHR35372">
    <property type="entry name" value="ATP BINDING PROTEIN-RELATED"/>
    <property type="match status" value="1"/>
</dbReference>
<evidence type="ECO:0000313" key="6">
    <source>
        <dbReference type="EMBL" id="BBM84455.1"/>
    </source>
</evidence>
<organism evidence="6 7">
    <name type="scientific">Uabimicrobium amorphum</name>
    <dbReference type="NCBI Taxonomy" id="2596890"/>
    <lineage>
        <taxon>Bacteria</taxon>
        <taxon>Pseudomonadati</taxon>
        <taxon>Planctomycetota</taxon>
        <taxon>Candidatus Uabimicrobiia</taxon>
        <taxon>Candidatus Uabimicrobiales</taxon>
        <taxon>Candidatus Uabimicrobiaceae</taxon>
        <taxon>Candidatus Uabimicrobium</taxon>
    </lineage>
</organism>
<dbReference type="Proteomes" id="UP000326354">
    <property type="component" value="Chromosome"/>
</dbReference>
<dbReference type="InterPro" id="IPR027417">
    <property type="entry name" value="P-loop_NTPase"/>
</dbReference>
<feature type="domain" description="SF3 helicase" evidence="5">
    <location>
        <begin position="444"/>
        <end position="596"/>
    </location>
</feature>
<dbReference type="InterPro" id="IPR024385">
    <property type="entry name" value="DUF3854"/>
</dbReference>
<evidence type="ECO:0000256" key="2">
    <source>
        <dbReference type="ARBA" id="ARBA00022801"/>
    </source>
</evidence>
<dbReference type="InterPro" id="IPR036390">
    <property type="entry name" value="WH_DNA-bd_sf"/>
</dbReference>
<evidence type="ECO:0000313" key="7">
    <source>
        <dbReference type="Proteomes" id="UP000326354"/>
    </source>
</evidence>
<dbReference type="PANTHER" id="PTHR35372:SF2">
    <property type="entry name" value="SF3 HELICASE DOMAIN-CONTAINING PROTEIN"/>
    <property type="match status" value="1"/>
</dbReference>
<dbReference type="InterPro" id="IPR045455">
    <property type="entry name" value="NrS-1_pol-like_helicase"/>
</dbReference>
<name>A0A5S9F380_UABAM</name>
<dbReference type="AlphaFoldDB" id="A0A5S9F380"/>
<dbReference type="InterPro" id="IPR014015">
    <property type="entry name" value="Helicase_SF3_DNA-vir"/>
</dbReference>
<keyword evidence="7" id="KW-1185">Reference proteome</keyword>
<sequence>MATELLEYSISDLQRSGLNQETIQRMRVYSLARKKTDWLKENLGFAKYDGQNLAQVTSEIMVIPYQQDFVRVKLFPQLQGAKYLSPKKGGCWLYYLDGEEKKFHKAKKPIILTEGEKKCAKLTQEIGDDFLCLGSAGISTWNTRDWQSITLKGREVYIAFDRPNERNPDEEKQLLSLFLFLWKRGAIVYFLHWPEEYEKVDDWLTAVSSPQMALKTALDESKCNDNCFTEIAAVNHLYLAQKLEAFKYDKNDITILWDRFKVRKHTAIGKGMIKAMVEKCRVDAIREESPEWIEVSERGKQSVIPGLLAKTVLAEYGDGLIFHQSTFWTYDKSSGIWVEEPENGRRIKAFIQHKLGDKLCRKSIVEDVYFQIQNYAVQQQLGFDFDKNKQFLNLQNGVLDLTSMEMREHDKDLYFTSKVNTNYVPEADCPKWKTFLWETELDEATLMRLQEWFGYCLIPDTRIEKALYLMGPGGNGKTVIVETLQALLKEYSCSLDLSEIFGRFNTAKLRNKMVNICSDNKTTIPIDDRVKNLISGGRLHGEFKGRDGFYFDNYARLVFAANDFIPTKDRSHGFYRRFDIIEIAKTWSEEERNENLKYEIWEEELPGVLNWALEGLQRLQDNNFKMTKSQAMNNTMKEFREYSNPLLQFVNDCCEIQEGNDVLCMDLYEQYALWCSSSGHKCYSASKMGKELKKIAPKIVKKKLSIKNENGFRPNYYTGIKLIARKWTEQNTQEIYNYIYCGQT</sequence>
<dbReference type="InterPro" id="IPR004968">
    <property type="entry name" value="DNA_primase/NTPase_C"/>
</dbReference>
<accession>A0A5S9F380</accession>
<gene>
    <name evidence="6" type="ORF">UABAM_02815</name>
</gene>
<dbReference type="GO" id="GO:0005524">
    <property type="term" value="F:ATP binding"/>
    <property type="evidence" value="ECO:0007669"/>
    <property type="project" value="UniProtKB-KW"/>
</dbReference>
<dbReference type="InterPro" id="IPR014818">
    <property type="entry name" value="Phage/plasmid_primase_P4_C"/>
</dbReference>
<dbReference type="SUPFAM" id="SSF46785">
    <property type="entry name" value="Winged helix' DNA-binding domain"/>
    <property type="match status" value="1"/>
</dbReference>
<keyword evidence="3" id="KW-0347">Helicase</keyword>
<dbReference type="Gene3D" id="1.10.10.10">
    <property type="entry name" value="Winged helix-like DNA-binding domain superfamily/Winged helix DNA-binding domain"/>
    <property type="match status" value="1"/>
</dbReference>
<dbReference type="InterPro" id="IPR051620">
    <property type="entry name" value="ORF904-like_C"/>
</dbReference>
<dbReference type="NCBIfam" id="TIGR01613">
    <property type="entry name" value="primase_Cterm"/>
    <property type="match status" value="1"/>
</dbReference>
<dbReference type="KEGG" id="uam:UABAM_02815"/>
<dbReference type="RefSeq" id="WP_151968611.1">
    <property type="nucleotide sequence ID" value="NZ_AP019860.1"/>
</dbReference>